<reference evidence="7" key="1">
    <citation type="submission" date="2011-01" db="EMBL/GenBank/DDBJ databases">
        <title>The Genome Sequence of Nematocida parisii strain ERTm3.</title>
        <authorList>
            <consortium name="The Broad Institute Genome Sequencing Platform"/>
            <consortium name="The Broad Institute Genome Sequencing Center for Infectious Disease"/>
            <person name="Cuomo C."/>
            <person name="Troemel E."/>
            <person name="Young S.K."/>
            <person name="Zeng Q."/>
            <person name="Gargeya S."/>
            <person name="Fitzgerald M."/>
            <person name="Haas B."/>
            <person name="Abouelleil A."/>
            <person name="Alvarado L."/>
            <person name="Arachchi H.M."/>
            <person name="Berlin A."/>
            <person name="Chapman S.B."/>
            <person name="Gearin G."/>
            <person name="Goldberg J."/>
            <person name="Griggs A."/>
            <person name="Gujja S."/>
            <person name="Hansen M."/>
            <person name="Heiman D."/>
            <person name="Howarth C."/>
            <person name="Larimer J."/>
            <person name="Lui A."/>
            <person name="MacDonald P.J.P."/>
            <person name="McCowen C."/>
            <person name="Montmayeur A."/>
            <person name="Murphy C."/>
            <person name="Neiman D."/>
            <person name="Pearson M."/>
            <person name="Priest M."/>
            <person name="Roberts A."/>
            <person name="Saif S."/>
            <person name="Shea T."/>
            <person name="Sisk P."/>
            <person name="Stolte C."/>
            <person name="Sykes S."/>
            <person name="Wortman J."/>
            <person name="Nusbaum C."/>
            <person name="Birren B."/>
        </authorList>
    </citation>
    <scope>NUCLEOTIDE SEQUENCE</scope>
    <source>
        <strain evidence="7">ERTm3</strain>
    </source>
</reference>
<dbReference type="PANTHER" id="PTHR12196:SF2">
    <property type="entry name" value="DIPHTHINE--AMMONIA LIGASE"/>
    <property type="match status" value="1"/>
</dbReference>
<dbReference type="InterPro" id="IPR014729">
    <property type="entry name" value="Rossmann-like_a/b/a_fold"/>
</dbReference>
<dbReference type="NCBIfam" id="TIGR00290">
    <property type="entry name" value="MJ0570_dom"/>
    <property type="match status" value="1"/>
</dbReference>
<dbReference type="CDD" id="cd01994">
    <property type="entry name" value="AANH_PF0828-like"/>
    <property type="match status" value="1"/>
</dbReference>
<dbReference type="Proteomes" id="UP000002872">
    <property type="component" value="Unassembled WGS sequence"/>
</dbReference>
<evidence type="ECO:0000313" key="8">
    <source>
        <dbReference type="Proteomes" id="UP000002872"/>
    </source>
</evidence>
<name>I3EK10_NEMP3</name>
<dbReference type="AlphaFoldDB" id="I3EK10"/>
<evidence type="ECO:0000256" key="5">
    <source>
        <dbReference type="ARBA" id="ARBA00048108"/>
    </source>
</evidence>
<dbReference type="FunFam" id="3.40.50.620:FF:000145">
    <property type="entry name" value="ATP-binding domain containing protein"/>
    <property type="match status" value="1"/>
</dbReference>
<dbReference type="PANTHER" id="PTHR12196">
    <property type="entry name" value="DOMAIN OF UNKNOWN FUNCTION 71 DUF71 -CONTAINING PROTEIN"/>
    <property type="match status" value="1"/>
</dbReference>
<dbReference type="HOGENOM" id="CLU_010289_0_0_1"/>
<accession>I3EK10</accession>
<proteinExistence type="predicted"/>
<evidence type="ECO:0000256" key="4">
    <source>
        <dbReference type="ARBA" id="ARBA00031552"/>
    </source>
</evidence>
<sequence length="246" mass="27598">MLFIGLISGGKDSIYNMQMCIEDGHTPVCLLHMKMEKEEDSYMFQYAGCNLLPAIAECLDLPLHQFSTSGVSKDRSIGYKITEKDEIEDLFCAIGALLKKYSFSGVSVGAISSVYQYNRVKSVCDRLGLTMLGYLWRSNQKALLGKMIENSVYAVVVKGGDYVSNLVGESLQSVRDKYSAYILEQIHKYPGLKEEDFNLCGEGGEYETITLDAKIYKKKIEIVRSDVVEVDGVKRLDVLEHRVVPK</sequence>
<evidence type="ECO:0000259" key="6">
    <source>
        <dbReference type="Pfam" id="PF01902"/>
    </source>
</evidence>
<dbReference type="OrthoDB" id="686384at2759"/>
<dbReference type="InParanoid" id="I3EK10"/>
<evidence type="ECO:0000256" key="3">
    <source>
        <dbReference type="ARBA" id="ARBA00029814"/>
    </source>
</evidence>
<dbReference type="VEuPathDB" id="MicrosporidiaDB:NEQG_00327"/>
<evidence type="ECO:0000256" key="2">
    <source>
        <dbReference type="ARBA" id="ARBA00018426"/>
    </source>
</evidence>
<keyword evidence="8" id="KW-1185">Reference proteome</keyword>
<dbReference type="Gene3D" id="3.90.1490.10">
    <property type="entry name" value="putative n-type atp pyrophosphatase, domain 2"/>
    <property type="match status" value="1"/>
</dbReference>
<evidence type="ECO:0000256" key="1">
    <source>
        <dbReference type="ARBA" id="ARBA00012089"/>
    </source>
</evidence>
<organism evidence="7 8">
    <name type="scientific">Nematocida parisii (strain ERTm3)</name>
    <name type="common">Nematode killer fungus</name>
    <dbReference type="NCBI Taxonomy" id="935791"/>
    <lineage>
        <taxon>Eukaryota</taxon>
        <taxon>Fungi</taxon>
        <taxon>Fungi incertae sedis</taxon>
        <taxon>Microsporidia</taxon>
        <taxon>Nematocida</taxon>
    </lineage>
</organism>
<feature type="domain" description="Diphthamide synthase" evidence="6">
    <location>
        <begin position="4"/>
        <end position="230"/>
    </location>
</feature>
<dbReference type="SUPFAM" id="SSF52402">
    <property type="entry name" value="Adenine nucleotide alpha hydrolases-like"/>
    <property type="match status" value="1"/>
</dbReference>
<dbReference type="GO" id="GO:0017183">
    <property type="term" value="P:protein histidyl modification to diphthamide"/>
    <property type="evidence" value="ECO:0007669"/>
    <property type="project" value="TreeGrafter"/>
</dbReference>
<gene>
    <name evidence="7" type="ORF">NEQG_00327</name>
</gene>
<dbReference type="EMBL" id="GL870876">
    <property type="protein sequence ID" value="EIJ89557.1"/>
    <property type="molecule type" value="Genomic_DNA"/>
</dbReference>
<dbReference type="GO" id="GO:0017178">
    <property type="term" value="F:diphthine-ammonia ligase activity"/>
    <property type="evidence" value="ECO:0007669"/>
    <property type="project" value="UniProtKB-EC"/>
</dbReference>
<dbReference type="STRING" id="935791.I3EK10"/>
<dbReference type="Pfam" id="PF01902">
    <property type="entry name" value="Diphthami_syn_2"/>
    <property type="match status" value="1"/>
</dbReference>
<dbReference type="InterPro" id="IPR002761">
    <property type="entry name" value="Diphthami_syn_dom"/>
</dbReference>
<dbReference type="InterPro" id="IPR030662">
    <property type="entry name" value="DPH6/MJ0570"/>
</dbReference>
<dbReference type="Gene3D" id="3.40.50.620">
    <property type="entry name" value="HUPs"/>
    <property type="match status" value="1"/>
</dbReference>
<comment type="catalytic activity">
    <reaction evidence="5">
        <text>diphthine-[translation elongation factor 2] + NH4(+) + ATP = diphthamide-[translation elongation factor 2] + AMP + diphosphate + H(+)</text>
        <dbReference type="Rhea" id="RHEA:19753"/>
        <dbReference type="Rhea" id="RHEA-COMP:10172"/>
        <dbReference type="Rhea" id="RHEA-COMP:10174"/>
        <dbReference type="ChEBI" id="CHEBI:15378"/>
        <dbReference type="ChEBI" id="CHEBI:16692"/>
        <dbReference type="ChEBI" id="CHEBI:28938"/>
        <dbReference type="ChEBI" id="CHEBI:30616"/>
        <dbReference type="ChEBI" id="CHEBI:33019"/>
        <dbReference type="ChEBI" id="CHEBI:82696"/>
        <dbReference type="ChEBI" id="CHEBI:456215"/>
        <dbReference type="EC" id="6.3.1.14"/>
    </reaction>
</comment>
<evidence type="ECO:0000313" key="7">
    <source>
        <dbReference type="EMBL" id="EIJ89557.1"/>
    </source>
</evidence>
<dbReference type="OMA" id="NYALYWA"/>
<dbReference type="EC" id="6.3.1.14" evidence="1"/>
<protein>
    <recommendedName>
        <fullName evidence="2">Diphthine--ammonia ligase</fullName>
        <ecNumber evidence="1">6.3.1.14</ecNumber>
    </recommendedName>
    <alternativeName>
        <fullName evidence="3">Diphthamide synthase</fullName>
    </alternativeName>
    <alternativeName>
        <fullName evidence="4">Diphthamide synthetase</fullName>
    </alternativeName>
</protein>